<proteinExistence type="predicted"/>
<evidence type="ECO:0000313" key="1">
    <source>
        <dbReference type="EMBL" id="MFB9518608.1"/>
    </source>
</evidence>
<evidence type="ECO:0008006" key="3">
    <source>
        <dbReference type="Google" id="ProtNLM"/>
    </source>
</evidence>
<gene>
    <name evidence="1" type="ORF">ACFFTU_01400</name>
</gene>
<dbReference type="EMBL" id="JBHMCR010000001">
    <property type="protein sequence ID" value="MFB9518608.1"/>
    <property type="molecule type" value="Genomic_DNA"/>
</dbReference>
<protein>
    <recommendedName>
        <fullName evidence="3">DUF4288 domain-containing protein</fullName>
    </recommendedName>
</protein>
<sequence>MPEQPATPWFSARTIYRHHDLHTYEERVTLWHVADFDAATAAAEQEAEEYCAALSGTEYLGLVQVYALVDAARPGHGSEVYSLMRDSELAPDAYLDRHFATGGERQGG</sequence>
<comment type="caution">
    <text evidence="1">The sequence shown here is derived from an EMBL/GenBank/DDBJ whole genome shotgun (WGS) entry which is preliminary data.</text>
</comment>
<name>A0ABV5P675_STRCM</name>
<dbReference type="RefSeq" id="WP_345219340.1">
    <property type="nucleotide sequence ID" value="NZ_BAAAXE010000002.1"/>
</dbReference>
<evidence type="ECO:0000313" key="2">
    <source>
        <dbReference type="Proteomes" id="UP001589718"/>
    </source>
</evidence>
<keyword evidence="2" id="KW-1185">Reference proteome</keyword>
<organism evidence="1 2">
    <name type="scientific">Streptomyces cremeus</name>
    <dbReference type="NCBI Taxonomy" id="66881"/>
    <lineage>
        <taxon>Bacteria</taxon>
        <taxon>Bacillati</taxon>
        <taxon>Actinomycetota</taxon>
        <taxon>Actinomycetes</taxon>
        <taxon>Kitasatosporales</taxon>
        <taxon>Streptomycetaceae</taxon>
        <taxon>Streptomyces</taxon>
    </lineage>
</organism>
<reference evidence="1 2" key="1">
    <citation type="submission" date="2024-09" db="EMBL/GenBank/DDBJ databases">
        <authorList>
            <person name="Sun Q."/>
            <person name="Mori K."/>
        </authorList>
    </citation>
    <scope>NUCLEOTIDE SEQUENCE [LARGE SCALE GENOMIC DNA]</scope>
    <source>
        <strain evidence="1 2">JCM 4362</strain>
    </source>
</reference>
<dbReference type="Proteomes" id="UP001589718">
    <property type="component" value="Unassembled WGS sequence"/>
</dbReference>
<accession>A0ABV5P675</accession>